<organism evidence="3 4">
    <name type="scientific">Luteolibacter yonseiensis</name>
    <dbReference type="NCBI Taxonomy" id="1144680"/>
    <lineage>
        <taxon>Bacteria</taxon>
        <taxon>Pseudomonadati</taxon>
        <taxon>Verrucomicrobiota</taxon>
        <taxon>Verrucomicrobiia</taxon>
        <taxon>Verrucomicrobiales</taxon>
        <taxon>Verrucomicrobiaceae</taxon>
        <taxon>Luteolibacter</taxon>
    </lineage>
</organism>
<dbReference type="AlphaFoldDB" id="A0A934QYV0"/>
<dbReference type="SUPFAM" id="SSF69318">
    <property type="entry name" value="Integrin alpha N-terminal domain"/>
    <property type="match status" value="3"/>
</dbReference>
<dbReference type="EMBL" id="JAENIK010000007">
    <property type="protein sequence ID" value="MBK1815223.1"/>
    <property type="molecule type" value="Genomic_DNA"/>
</dbReference>
<feature type="non-terminal residue" evidence="3">
    <location>
        <position position="1"/>
    </location>
</feature>
<evidence type="ECO:0000313" key="4">
    <source>
        <dbReference type="Proteomes" id="UP000600139"/>
    </source>
</evidence>
<dbReference type="Pfam" id="PF13205">
    <property type="entry name" value="Big_5"/>
    <property type="match status" value="1"/>
</dbReference>
<evidence type="ECO:0000256" key="1">
    <source>
        <dbReference type="ARBA" id="ARBA00022729"/>
    </source>
</evidence>
<dbReference type="Proteomes" id="UP000600139">
    <property type="component" value="Unassembled WGS sequence"/>
</dbReference>
<reference evidence="3" key="1">
    <citation type="submission" date="2021-01" db="EMBL/GenBank/DDBJ databases">
        <title>Modified the classification status of verrucomicrobia.</title>
        <authorList>
            <person name="Feng X."/>
        </authorList>
    </citation>
    <scope>NUCLEOTIDE SEQUENCE</scope>
    <source>
        <strain evidence="3">JCM 18052</strain>
    </source>
</reference>
<dbReference type="Gene3D" id="2.60.120.380">
    <property type="match status" value="3"/>
</dbReference>
<dbReference type="PANTHER" id="PTHR46580">
    <property type="entry name" value="SENSOR KINASE-RELATED"/>
    <property type="match status" value="1"/>
</dbReference>
<proteinExistence type="predicted"/>
<name>A0A934QYV0_9BACT</name>
<protein>
    <submittedName>
        <fullName evidence="3">VCBS repeat-containing protein</fullName>
    </submittedName>
</protein>
<gene>
    <name evidence="3" type="ORF">JIN84_06340</name>
</gene>
<comment type="caution">
    <text evidence="3">The sequence shown here is derived from an EMBL/GenBank/DDBJ whole genome shotgun (WGS) entry which is preliminary data.</text>
</comment>
<sequence>GDFNADGYPDLVVSNNGTDGTTGYSVSVLLNDKAGSFTESRLGLSLAPKIRPWGITSGDFNKDGKADLAVGDMDNGDRLAVFLGVGDGTFGAPSFLDMPDGPNVSDLKVADFNRDGNPDLVAVANDNPAYSYWIFPGNGDGTFGTRVDFLLNYGYYNEFVKVADVNGDSWPDLLLGGYDHLTVASNRADGTFGFSYVRRNWYNTYGVAAADLDGDGRAELVVADNDEHVLRVLDGNARAPLAADDTATGIRHGFGRGFLSDDPDRDYWSFTASRGQVLTVAVDHSTATEAAGLGWEVLDETGAGLTSFANTNAGWRGESPPVVIPRDGTYYVRVSPYYGYRGEYRFRASLAPVGTQVESEGNDQLSQADGVSFTLSGNSLGATVGGYLAGYDTSGDWYGLGNLASGTQVGVTVRLPSTSGLVPTLALFKADGTQVTPDEVTATRLVYTLKAGDESTYYVRVGGSSGLGLMAEYFADIAISDTVPPTITSNSLPAEGTTVSYLAPSFTLGFSEDMLAASVNDLASYELVGSGGDGTFSDGNEVVYHLRAPGYTSGLSASYFVTDGPLQPDSYRFTVGTVLKDKLDNSLAAPHVRNFTVTGVPGYVSEDRDNGSIATADTVSTGVLAQGDGSFLDAGRTVATAGWPFDIETADLDGDGRTDAAVTHLGSVDGLRIYPGNGTRGFGTPVVFDGIADEPYDVQLVDWDKDGDMDLAVTLAGTDKVGLFRNDSTPGNPVFVRQADVAVGDYPRRLAPGDFNADGYPDLVVSNNGTDGTTGYSVSVLLNDKAGSFTESRLGLSLAPKIRPWGITSGDFNKDGKADLAVGDMDNGDRLAVFLGVGDGTFGAPSFLDMPDGPNVSDLKVADFNRDGNPDLVAVANDNPAYSYWIFPGNGDGTFGTRVDFLLNYGYYNEFVKVADVNGDSWPDLLLGGYDHLTVASNRADGTFGFSYVRRNWYNTYGVAAADLDGDGRAELVVADNDEHVLRVLDGNARAPLAADDTATGIRHGFGRGFLSDDPDRDYWSFTASRGQVLTVAVDHSTATEAAGLGWEVLDETGAGLTSFANTNAGWRGESPPVVIPRDGTYYVRVSPYYGYRGEYRFRASLAPVGTQVESEGNDQLSQADGVSFTLSGNSLGATVGG</sequence>
<dbReference type="InterPro" id="IPR013517">
    <property type="entry name" value="FG-GAP"/>
</dbReference>
<dbReference type="InterPro" id="IPR032812">
    <property type="entry name" value="SbsA_Ig"/>
</dbReference>
<dbReference type="InterPro" id="IPR028994">
    <property type="entry name" value="Integrin_alpha_N"/>
</dbReference>
<dbReference type="Pfam" id="PF13517">
    <property type="entry name" value="FG-GAP_3"/>
    <property type="match status" value="4"/>
</dbReference>
<keyword evidence="1" id="KW-0732">Signal</keyword>
<keyword evidence="4" id="KW-1185">Reference proteome</keyword>
<dbReference type="RefSeq" id="WP_200350192.1">
    <property type="nucleotide sequence ID" value="NZ_JAENIK010000007.1"/>
</dbReference>
<evidence type="ECO:0000313" key="3">
    <source>
        <dbReference type="EMBL" id="MBK1815223.1"/>
    </source>
</evidence>
<evidence type="ECO:0000259" key="2">
    <source>
        <dbReference type="Pfam" id="PF13205"/>
    </source>
</evidence>
<dbReference type="Gene3D" id="2.130.10.130">
    <property type="entry name" value="Integrin alpha, N-terminal"/>
    <property type="match status" value="3"/>
</dbReference>
<accession>A0A934QYV0</accession>
<dbReference type="SUPFAM" id="SSF89260">
    <property type="entry name" value="Collagen-binding domain"/>
    <property type="match status" value="2"/>
</dbReference>
<dbReference type="PANTHER" id="PTHR46580:SF2">
    <property type="entry name" value="MAM DOMAIN-CONTAINING PROTEIN"/>
    <property type="match status" value="1"/>
</dbReference>
<feature type="domain" description="SbsA Ig-like" evidence="2">
    <location>
        <begin position="481"/>
        <end position="596"/>
    </location>
</feature>
<feature type="non-terminal residue" evidence="3">
    <location>
        <position position="1138"/>
    </location>
</feature>